<dbReference type="Pfam" id="PF08890">
    <property type="entry name" value="Phage_TAC_5"/>
    <property type="match status" value="1"/>
</dbReference>
<dbReference type="OrthoDB" id="1807498at2"/>
<name>A0A8J8MB71_9FIRM</name>
<sequence>MSSLQAFLNENIIDDITEEVLVSNRFKDKKGSLLKFKIRAITDSEMSDIQKICMRTGKKGKVDFDVSKFNRLIAIKGTVDPKFEEADSIKSVGCVTPEDYIKKVMLPGEIATLADQIQTLSGYTDLEELKEQAKN</sequence>
<dbReference type="InterPro" id="IPR038559">
    <property type="entry name" value="XkdN-like_sf"/>
</dbReference>
<dbReference type="EMBL" id="CP058561">
    <property type="protein sequence ID" value="QUH29644.1"/>
    <property type="molecule type" value="Genomic_DNA"/>
</dbReference>
<proteinExistence type="predicted"/>
<protein>
    <submittedName>
        <fullName evidence="1">XkdN-like protein</fullName>
    </submittedName>
</protein>
<organism evidence="1 2">
    <name type="scientific">Vallitalea guaymasensis</name>
    <dbReference type="NCBI Taxonomy" id="1185412"/>
    <lineage>
        <taxon>Bacteria</taxon>
        <taxon>Bacillati</taxon>
        <taxon>Bacillota</taxon>
        <taxon>Clostridia</taxon>
        <taxon>Lachnospirales</taxon>
        <taxon>Vallitaleaceae</taxon>
        <taxon>Vallitalea</taxon>
    </lineage>
</organism>
<keyword evidence="2" id="KW-1185">Reference proteome</keyword>
<evidence type="ECO:0000313" key="2">
    <source>
        <dbReference type="Proteomes" id="UP000677305"/>
    </source>
</evidence>
<dbReference type="KEGG" id="vgu:HYG85_12295"/>
<dbReference type="AlphaFoldDB" id="A0A8J8MB71"/>
<dbReference type="Proteomes" id="UP000677305">
    <property type="component" value="Chromosome"/>
</dbReference>
<dbReference type="RefSeq" id="WP_113673227.1">
    <property type="nucleotide sequence ID" value="NZ_CP058561.1"/>
</dbReference>
<dbReference type="InterPro" id="IPR014986">
    <property type="entry name" value="XkdN-like"/>
</dbReference>
<dbReference type="Gene3D" id="3.30.2220.30">
    <property type="match status" value="1"/>
</dbReference>
<accession>A0A8J8MB71</accession>
<reference evidence="1 2" key="1">
    <citation type="submission" date="2020-07" db="EMBL/GenBank/DDBJ databases">
        <title>Vallitalea guaymasensis genome.</title>
        <authorList>
            <person name="Postec A."/>
        </authorList>
    </citation>
    <scope>NUCLEOTIDE SEQUENCE [LARGE SCALE GENOMIC DNA]</scope>
    <source>
        <strain evidence="1 2">Ra1766G1</strain>
    </source>
</reference>
<gene>
    <name evidence="1" type="ORF">HYG85_12295</name>
</gene>
<evidence type="ECO:0000313" key="1">
    <source>
        <dbReference type="EMBL" id="QUH29644.1"/>
    </source>
</evidence>